<proteinExistence type="predicted"/>
<evidence type="ECO:0000256" key="1">
    <source>
        <dbReference type="SAM" id="MobiDB-lite"/>
    </source>
</evidence>
<keyword evidence="2" id="KW-0472">Membrane</keyword>
<gene>
    <name evidence="5" type="ORF">GCM10023213_30430</name>
</gene>
<evidence type="ECO:0008006" key="7">
    <source>
        <dbReference type="Google" id="ProtNLM"/>
    </source>
</evidence>
<reference evidence="6" key="1">
    <citation type="journal article" date="2019" name="Int. J. Syst. Evol. Microbiol.">
        <title>The Global Catalogue of Microorganisms (GCM) 10K type strain sequencing project: providing services to taxonomists for standard genome sequencing and annotation.</title>
        <authorList>
            <consortium name="The Broad Institute Genomics Platform"/>
            <consortium name="The Broad Institute Genome Sequencing Center for Infectious Disease"/>
            <person name="Wu L."/>
            <person name="Ma J."/>
        </authorList>
    </citation>
    <scope>NUCLEOTIDE SEQUENCE [LARGE SCALE GENOMIC DNA]</scope>
    <source>
        <strain evidence="6">JCM 18053</strain>
    </source>
</reference>
<feature type="transmembrane region" description="Helical" evidence="2">
    <location>
        <begin position="12"/>
        <end position="34"/>
    </location>
</feature>
<evidence type="ECO:0000256" key="2">
    <source>
        <dbReference type="SAM" id="Phobius"/>
    </source>
</evidence>
<comment type="caution">
    <text evidence="5">The sequence shown here is derived from an EMBL/GenBank/DDBJ whole genome shotgun (WGS) entry which is preliminary data.</text>
</comment>
<dbReference type="EMBL" id="BAABIA010000006">
    <property type="protein sequence ID" value="GAA5143196.1"/>
    <property type="molecule type" value="Genomic_DNA"/>
</dbReference>
<evidence type="ECO:0000259" key="3">
    <source>
        <dbReference type="Pfam" id="PF09822"/>
    </source>
</evidence>
<evidence type="ECO:0000313" key="6">
    <source>
        <dbReference type="Proteomes" id="UP001499852"/>
    </source>
</evidence>
<name>A0ABP9P9W1_9BACT</name>
<feature type="region of interest" description="Disordered" evidence="1">
    <location>
        <begin position="420"/>
        <end position="484"/>
    </location>
</feature>
<evidence type="ECO:0000259" key="4">
    <source>
        <dbReference type="Pfam" id="PF23357"/>
    </source>
</evidence>
<keyword evidence="2" id="KW-1133">Transmembrane helix</keyword>
<sequence>MNLNSKEGTAGITALLVIAIVFAVNFLVGGLGLGNARVDLTQNKLYTLTEGTRNILDRLNPDKPVTIRYYETTDDRIMPPQLKMRATVVRDLLLEFQTAAKGKLILERLNPNPNTEDEDRAREDDIQGLPVNQDGDMLYFGMAIQSAANKEVLPFLSPEQETSLEYNITRAIQKVSQTSKTVIGVMTSMPIMGSPMFPFQQQQRSQQPWILIQRLRMDYEVRDVPMSSDKIDSDINTLVVIHPADITETAEYAIDQYLLKGGKVIALVDPQSIVAKRVYSNQPNPMTGQPGGVINPASDLANLFKAWGVSFTKNQVVADVNYRSPQGGQNPLDLELPAEALDQTDRMTSNLQPLRMLVSGAFTIDPRDGIQSTILASSSKANELLDVSEAESLTPERMNTFSATGRPQILAVRLSGKFKTAFPGGRPKGPAASPESGGAQEDATAPKPADAPTAAPAPAPAPAPTAAAAPAAPAPTAPVTAPATPVVSAPAAPKAEAPAAPNAPAKKEEFNISDGTIKESVSNEGVVVLFGDADMMYDELCVGRDRVTGEMVAANANLPLMLNAIEVLSGGGDLLQVRGRAATQRPFLKMAELREKVDQKYRPQRQALQAKLDETAQKMGPLRVKDGQLADPRQIKELNELMKTQSDINRQIREVKREQNKEIEFTKSMIVLLNFLAVPLLVISLGLLLAMRRRAVTAAV</sequence>
<organism evidence="5 6">
    <name type="scientific">Prosthecobacter algae</name>
    <dbReference type="NCBI Taxonomy" id="1144682"/>
    <lineage>
        <taxon>Bacteria</taxon>
        <taxon>Pseudomonadati</taxon>
        <taxon>Verrucomicrobiota</taxon>
        <taxon>Verrucomicrobiia</taxon>
        <taxon>Verrucomicrobiales</taxon>
        <taxon>Verrucomicrobiaceae</taxon>
        <taxon>Prosthecobacter</taxon>
    </lineage>
</organism>
<accession>A0ABP9P9W1</accession>
<keyword evidence="6" id="KW-1185">Reference proteome</keyword>
<feature type="compositionally biased region" description="Low complexity" evidence="1">
    <location>
        <begin position="443"/>
        <end position="454"/>
    </location>
</feature>
<evidence type="ECO:0000313" key="5">
    <source>
        <dbReference type="EMBL" id="GAA5143196.1"/>
    </source>
</evidence>
<dbReference type="Pfam" id="PF23357">
    <property type="entry name" value="DUF7088"/>
    <property type="match status" value="1"/>
</dbReference>
<dbReference type="Pfam" id="PF09822">
    <property type="entry name" value="ABC_transp_aux"/>
    <property type="match status" value="1"/>
</dbReference>
<protein>
    <recommendedName>
        <fullName evidence="7">ABC-type uncharacterized transport system domain-containing protein</fullName>
    </recommendedName>
</protein>
<feature type="domain" description="ABC-type uncharacterised transport system" evidence="3">
    <location>
        <begin position="181"/>
        <end position="432"/>
    </location>
</feature>
<dbReference type="RefSeq" id="WP_345737232.1">
    <property type="nucleotide sequence ID" value="NZ_BAABIA010000006.1"/>
</dbReference>
<keyword evidence="2" id="KW-0812">Transmembrane</keyword>
<dbReference type="InterPro" id="IPR055396">
    <property type="entry name" value="DUF7088"/>
</dbReference>
<dbReference type="InterPro" id="IPR019196">
    <property type="entry name" value="ABC_transp_unknown"/>
</dbReference>
<dbReference type="Proteomes" id="UP001499852">
    <property type="component" value="Unassembled WGS sequence"/>
</dbReference>
<feature type="transmembrane region" description="Helical" evidence="2">
    <location>
        <begin position="669"/>
        <end position="690"/>
    </location>
</feature>
<feature type="domain" description="DUF7088" evidence="4">
    <location>
        <begin position="42"/>
        <end position="144"/>
    </location>
</feature>
<feature type="region of interest" description="Disordered" evidence="1">
    <location>
        <begin position="109"/>
        <end position="128"/>
    </location>
</feature>